<dbReference type="OrthoDB" id="420606at2759"/>
<gene>
    <name evidence="2" type="ORF">AFUS01_LOCUS34942</name>
</gene>
<comment type="caution">
    <text evidence="2">The sequence shown here is derived from an EMBL/GenBank/DDBJ whole genome shotgun (WGS) entry which is preliminary data.</text>
</comment>
<keyword evidence="1" id="KW-1133">Transmembrane helix</keyword>
<evidence type="ECO:0000313" key="2">
    <source>
        <dbReference type="EMBL" id="CAG7824801.1"/>
    </source>
</evidence>
<keyword evidence="1" id="KW-0472">Membrane</keyword>
<evidence type="ECO:0000256" key="1">
    <source>
        <dbReference type="SAM" id="Phobius"/>
    </source>
</evidence>
<protein>
    <submittedName>
        <fullName evidence="2">Uncharacterized protein</fullName>
    </submittedName>
</protein>
<organism evidence="2 3">
    <name type="scientific">Allacma fusca</name>
    <dbReference type="NCBI Taxonomy" id="39272"/>
    <lineage>
        <taxon>Eukaryota</taxon>
        <taxon>Metazoa</taxon>
        <taxon>Ecdysozoa</taxon>
        <taxon>Arthropoda</taxon>
        <taxon>Hexapoda</taxon>
        <taxon>Collembola</taxon>
        <taxon>Symphypleona</taxon>
        <taxon>Sminthuridae</taxon>
        <taxon>Allacma</taxon>
    </lineage>
</organism>
<name>A0A8J2PRJ2_9HEXA</name>
<keyword evidence="3" id="KW-1185">Reference proteome</keyword>
<proteinExistence type="predicted"/>
<dbReference type="AlphaFoldDB" id="A0A8J2PRJ2"/>
<feature type="non-terminal residue" evidence="2">
    <location>
        <position position="1"/>
    </location>
</feature>
<reference evidence="2" key="1">
    <citation type="submission" date="2021-06" db="EMBL/GenBank/DDBJ databases">
        <authorList>
            <person name="Hodson N. C."/>
            <person name="Mongue J. A."/>
            <person name="Jaron S. K."/>
        </authorList>
    </citation>
    <scope>NUCLEOTIDE SEQUENCE</scope>
</reference>
<sequence>MPQALPAFSMLHSFLFLTHLIDFYFLVFLLVELLVFWIIQRLNSKLALWLTALGYFIFMNQLYILEILPKHEPLIHYYLYIVA</sequence>
<dbReference type="Proteomes" id="UP000708208">
    <property type="component" value="Unassembled WGS sequence"/>
</dbReference>
<feature type="transmembrane region" description="Helical" evidence="1">
    <location>
        <begin position="46"/>
        <end position="64"/>
    </location>
</feature>
<keyword evidence="1" id="KW-0812">Transmembrane</keyword>
<evidence type="ECO:0000313" key="3">
    <source>
        <dbReference type="Proteomes" id="UP000708208"/>
    </source>
</evidence>
<feature type="transmembrane region" description="Helical" evidence="1">
    <location>
        <begin position="20"/>
        <end position="39"/>
    </location>
</feature>
<dbReference type="EMBL" id="CAJVCH010534057">
    <property type="protein sequence ID" value="CAG7824801.1"/>
    <property type="molecule type" value="Genomic_DNA"/>
</dbReference>
<accession>A0A8J2PRJ2</accession>